<keyword evidence="1" id="KW-0805">Transcription regulation</keyword>
<dbReference type="InterPro" id="IPR050679">
    <property type="entry name" value="Bact_HTH_transcr_reg"/>
</dbReference>
<feature type="domain" description="HTH gntR-type" evidence="4">
    <location>
        <begin position="241"/>
        <end position="309"/>
    </location>
</feature>
<accession>A0ABQ0BDF2</accession>
<protein>
    <recommendedName>
        <fullName evidence="4">HTH gntR-type domain-containing protein</fullName>
    </recommendedName>
</protein>
<sequence length="485" mass="55828">MELHTIIYDLMVTQIEFGTYRYKDPLPKMEDVRQWFCVSLDTVKAAYHQLKTDGYITLTKKAGAAAAIRFQESELERNIQMFFSLRKDAVMDLCESFAPLFSRVQWYGLKNAGPEQLDQLECLCSQTKILRPYLMVQHIRLIYGPLNNDLLLRLVWQAFLFYQAPFLSLPTDLTAFEDSNAPLLDMIRQCRQKDWEGLWETVSSCQERITSAIRGFYASRITLVPTREPVSFHWNIYQNTSQRCYSLSIDILKNIRLGFFAQDGFLPSPAKLAEDMQVSTITVRRSLKLLNQLGVTQSINGVGTKILSMEHSMEHCDFTQPLIQKRLMDFAQSLQILAMTCGACTKLLVTNALAVDMWKKRLAYIKENSRFESVVFASLEIIPLCFPIQTVRQIYGHLVCFLLWGYPLRCMHGSREEINEFYLSYINSFSESLETCNWDALAAELEDLLFYELQFAAARLDELGVKDTSGLVLSGYAEPHVNKDH</sequence>
<feature type="domain" description="HTH gntR-type" evidence="4">
    <location>
        <begin position="1"/>
        <end position="69"/>
    </location>
</feature>
<keyword evidence="3" id="KW-0804">Transcription</keyword>
<name>A0ABQ0BDF2_9FIRM</name>
<evidence type="ECO:0000313" key="5">
    <source>
        <dbReference type="EMBL" id="GAA6409449.1"/>
    </source>
</evidence>
<proteinExistence type="predicted"/>
<comment type="caution">
    <text evidence="5">The sequence shown here is derived from an EMBL/GenBank/DDBJ whole genome shotgun (WGS) entry which is preliminary data.</text>
</comment>
<dbReference type="Proteomes" id="UP001600943">
    <property type="component" value="Unassembled WGS sequence"/>
</dbReference>
<dbReference type="InterPro" id="IPR000524">
    <property type="entry name" value="Tscrpt_reg_HTH_GntR"/>
</dbReference>
<gene>
    <name evidence="5" type="ORF">K040078D81_35660</name>
</gene>
<dbReference type="PANTHER" id="PTHR44846:SF1">
    <property type="entry name" value="MANNOSYL-D-GLYCERATE TRANSPORT_METABOLISM SYSTEM REPRESSOR MNGR-RELATED"/>
    <property type="match status" value="1"/>
</dbReference>
<organism evidence="5 6">
    <name type="scientific">Blautia hominis</name>
    <dbReference type="NCBI Taxonomy" id="2025493"/>
    <lineage>
        <taxon>Bacteria</taxon>
        <taxon>Bacillati</taxon>
        <taxon>Bacillota</taxon>
        <taxon>Clostridia</taxon>
        <taxon>Lachnospirales</taxon>
        <taxon>Lachnospiraceae</taxon>
        <taxon>Blautia</taxon>
    </lineage>
</organism>
<keyword evidence="2" id="KW-0238">DNA-binding</keyword>
<evidence type="ECO:0000256" key="3">
    <source>
        <dbReference type="ARBA" id="ARBA00023163"/>
    </source>
</evidence>
<keyword evidence="6" id="KW-1185">Reference proteome</keyword>
<evidence type="ECO:0000256" key="1">
    <source>
        <dbReference type="ARBA" id="ARBA00023015"/>
    </source>
</evidence>
<dbReference type="RefSeq" id="WP_390407171.1">
    <property type="nucleotide sequence ID" value="NZ_BAABYW010000001.1"/>
</dbReference>
<dbReference type="PANTHER" id="PTHR44846">
    <property type="entry name" value="MANNOSYL-D-GLYCERATE TRANSPORT/METABOLISM SYSTEM REPRESSOR MNGR-RELATED"/>
    <property type="match status" value="1"/>
</dbReference>
<dbReference type="Gene3D" id="1.10.10.10">
    <property type="entry name" value="Winged helix-like DNA-binding domain superfamily/Winged helix DNA-binding domain"/>
    <property type="match status" value="2"/>
</dbReference>
<reference evidence="5 6" key="1">
    <citation type="submission" date="2024-04" db="EMBL/GenBank/DDBJ databases">
        <title>Defined microbial consortia suppress multidrug-resistant proinflammatory Enterobacteriaceae via ecological control.</title>
        <authorList>
            <person name="Furuichi M."/>
            <person name="Kawaguchi T."/>
            <person name="Pust M."/>
            <person name="Yasuma K."/>
            <person name="Plichta D."/>
            <person name="Hasegawa N."/>
            <person name="Ohya T."/>
            <person name="Bhattarai S."/>
            <person name="Sasajima S."/>
            <person name="Aoto Y."/>
            <person name="Tuganbaev T."/>
            <person name="Yaginuma M."/>
            <person name="Ueda M."/>
            <person name="Okahashi N."/>
            <person name="Amafuji K."/>
            <person name="Kiridooshi Y."/>
            <person name="Sugita K."/>
            <person name="Strazar M."/>
            <person name="Skelly A."/>
            <person name="Suda W."/>
            <person name="Hattori M."/>
            <person name="Nakamoto N."/>
            <person name="Caballero S."/>
            <person name="Norman J."/>
            <person name="Olle B."/>
            <person name="Tanoue T."/>
            <person name="Arita M."/>
            <person name="Bucci V."/>
            <person name="Atarashi K."/>
            <person name="Xavier R."/>
            <person name="Honda K."/>
        </authorList>
    </citation>
    <scope>NUCLEOTIDE SEQUENCE [LARGE SCALE GENOMIC DNA]</scope>
    <source>
        <strain evidence="6">k04-0078-D8-1</strain>
    </source>
</reference>
<evidence type="ECO:0000259" key="4">
    <source>
        <dbReference type="PROSITE" id="PS50949"/>
    </source>
</evidence>
<dbReference type="PROSITE" id="PS50949">
    <property type="entry name" value="HTH_GNTR"/>
    <property type="match status" value="2"/>
</dbReference>
<dbReference type="Pfam" id="PF00392">
    <property type="entry name" value="GntR"/>
    <property type="match status" value="1"/>
</dbReference>
<dbReference type="InterPro" id="IPR036388">
    <property type="entry name" value="WH-like_DNA-bd_sf"/>
</dbReference>
<dbReference type="EMBL" id="BAABYW010000001">
    <property type="protein sequence ID" value="GAA6409449.1"/>
    <property type="molecule type" value="Genomic_DNA"/>
</dbReference>
<evidence type="ECO:0000313" key="6">
    <source>
        <dbReference type="Proteomes" id="UP001600943"/>
    </source>
</evidence>
<dbReference type="SMART" id="SM00345">
    <property type="entry name" value="HTH_GNTR"/>
    <property type="match status" value="2"/>
</dbReference>
<dbReference type="SUPFAM" id="SSF46785">
    <property type="entry name" value="Winged helix' DNA-binding domain"/>
    <property type="match status" value="2"/>
</dbReference>
<dbReference type="InterPro" id="IPR036390">
    <property type="entry name" value="WH_DNA-bd_sf"/>
</dbReference>
<evidence type="ECO:0000256" key="2">
    <source>
        <dbReference type="ARBA" id="ARBA00023125"/>
    </source>
</evidence>